<keyword evidence="2" id="KW-1185">Reference proteome</keyword>
<organism evidence="1 2">
    <name type="scientific">Halotia branconii CENA392</name>
    <dbReference type="NCBI Taxonomy" id="1539056"/>
    <lineage>
        <taxon>Bacteria</taxon>
        <taxon>Bacillati</taxon>
        <taxon>Cyanobacteriota</taxon>
        <taxon>Cyanophyceae</taxon>
        <taxon>Nostocales</taxon>
        <taxon>Nodulariaceae</taxon>
        <taxon>Halotia</taxon>
    </lineage>
</organism>
<dbReference type="KEGG" id="hbq:QI031_18205"/>
<reference evidence="1 2" key="1">
    <citation type="journal article" date="2023" name="Limnol Oceanogr Lett">
        <title>Environmental adaptations by the intertidal Antarctic cyanobacterium Halotia branconii CENA392 as revealed using long-read genome sequencing.</title>
        <authorList>
            <person name="Dextro R.B."/>
            <person name="Delbaje E."/>
            <person name="Freitas P.N.N."/>
            <person name="Geraldes V."/>
            <person name="Pinto E."/>
            <person name="Long P.F."/>
            <person name="Fiore M.F."/>
        </authorList>
    </citation>
    <scope>NUCLEOTIDE SEQUENCE [LARGE SCALE GENOMIC DNA]</scope>
    <source>
        <strain evidence="1 2">CENA392</strain>
    </source>
</reference>
<dbReference type="Proteomes" id="UP001223520">
    <property type="component" value="Chromosome"/>
</dbReference>
<gene>
    <name evidence="1" type="ORF">QI031_18205</name>
</gene>
<evidence type="ECO:0000313" key="2">
    <source>
        <dbReference type="Proteomes" id="UP001223520"/>
    </source>
</evidence>
<dbReference type="AlphaFoldDB" id="A0AAJ6NNF8"/>
<dbReference type="EMBL" id="CP124543">
    <property type="protein sequence ID" value="WGV23740.1"/>
    <property type="molecule type" value="Genomic_DNA"/>
</dbReference>
<name>A0AAJ6NNF8_9CYAN</name>
<proteinExistence type="predicted"/>
<dbReference type="RefSeq" id="WP_281481070.1">
    <property type="nucleotide sequence ID" value="NZ_CP124543.1"/>
</dbReference>
<accession>A0AAJ6NNF8</accession>
<protein>
    <submittedName>
        <fullName evidence="1">Uncharacterized protein</fullName>
    </submittedName>
</protein>
<evidence type="ECO:0000313" key="1">
    <source>
        <dbReference type="EMBL" id="WGV23740.1"/>
    </source>
</evidence>
<sequence>MANFDRDSLKCYRFSLTAKCSPTSQFTALAIAAVSINYTLI</sequence>